<evidence type="ECO:0000256" key="5">
    <source>
        <dbReference type="PROSITE-ProRule" id="PRU00152"/>
    </source>
</evidence>
<dbReference type="Gene3D" id="1.20.58.900">
    <property type="match status" value="3"/>
</dbReference>
<comment type="similarity">
    <text evidence="2">Belongs to the RAB6IP1 family.</text>
</comment>
<name>A0AAV6UEL8_9ARAC</name>
<dbReference type="InterPro" id="IPR036392">
    <property type="entry name" value="PLAT/LH2_dom_sf"/>
</dbReference>
<dbReference type="SMART" id="SM00800">
    <property type="entry name" value="uDENN"/>
    <property type="match status" value="1"/>
</dbReference>
<feature type="domain" description="PLAT" evidence="7">
    <location>
        <begin position="1028"/>
        <end position="1136"/>
    </location>
</feature>
<organism evidence="10 11">
    <name type="scientific">Oedothorax gibbosus</name>
    <dbReference type="NCBI Taxonomy" id="931172"/>
    <lineage>
        <taxon>Eukaryota</taxon>
        <taxon>Metazoa</taxon>
        <taxon>Ecdysozoa</taxon>
        <taxon>Arthropoda</taxon>
        <taxon>Chelicerata</taxon>
        <taxon>Arachnida</taxon>
        <taxon>Araneae</taxon>
        <taxon>Araneomorphae</taxon>
        <taxon>Entelegynae</taxon>
        <taxon>Araneoidea</taxon>
        <taxon>Linyphiidae</taxon>
        <taxon>Erigoninae</taxon>
        <taxon>Oedothorax</taxon>
    </lineage>
</organism>
<dbReference type="Gene3D" id="3.30.450.200">
    <property type="match status" value="1"/>
</dbReference>
<dbReference type="CDD" id="cd01757">
    <property type="entry name" value="PLAT_RAB6IP1"/>
    <property type="match status" value="1"/>
</dbReference>
<feature type="compositionally biased region" description="Basic and acidic residues" evidence="6">
    <location>
        <begin position="482"/>
        <end position="501"/>
    </location>
</feature>
<evidence type="ECO:0000256" key="2">
    <source>
        <dbReference type="ARBA" id="ARBA00006664"/>
    </source>
</evidence>
<dbReference type="PANTHER" id="PTHR46070:SF1">
    <property type="entry name" value="PINSTRIPE, ISOFORM A"/>
    <property type="match status" value="1"/>
</dbReference>
<evidence type="ECO:0000256" key="3">
    <source>
        <dbReference type="ARBA" id="ARBA00022737"/>
    </source>
</evidence>
<dbReference type="SUPFAM" id="SSF140741">
    <property type="entry name" value="RUN domain-like"/>
    <property type="match status" value="2"/>
</dbReference>
<dbReference type="InterPro" id="IPR047277">
    <property type="entry name" value="PLAT_RAB6IP1"/>
</dbReference>
<dbReference type="Proteomes" id="UP000827092">
    <property type="component" value="Unassembled WGS sequence"/>
</dbReference>
<feature type="domain" description="RUN" evidence="9">
    <location>
        <begin position="1204"/>
        <end position="1359"/>
    </location>
</feature>
<dbReference type="GO" id="GO:0031267">
    <property type="term" value="F:small GTPase binding"/>
    <property type="evidence" value="ECO:0007669"/>
    <property type="project" value="InterPro"/>
</dbReference>
<feature type="compositionally biased region" description="Basic residues" evidence="6">
    <location>
        <begin position="688"/>
        <end position="704"/>
    </location>
</feature>
<evidence type="ECO:0008006" key="12">
    <source>
        <dbReference type="Google" id="ProtNLM"/>
    </source>
</evidence>
<dbReference type="Pfam" id="PF02141">
    <property type="entry name" value="DENN"/>
    <property type="match status" value="1"/>
</dbReference>
<dbReference type="CDD" id="cd17677">
    <property type="entry name" value="RUN1_DENND5"/>
    <property type="match status" value="1"/>
</dbReference>
<dbReference type="PROSITE" id="PS50826">
    <property type="entry name" value="RUN"/>
    <property type="match status" value="2"/>
</dbReference>
<gene>
    <name evidence="10" type="ORF">JTE90_002064</name>
</gene>
<dbReference type="EMBL" id="JAFNEN010000460">
    <property type="protein sequence ID" value="KAG8182530.1"/>
    <property type="molecule type" value="Genomic_DNA"/>
</dbReference>
<dbReference type="SMART" id="SM00801">
    <property type="entry name" value="dDENN"/>
    <property type="match status" value="1"/>
</dbReference>
<evidence type="ECO:0000256" key="4">
    <source>
        <dbReference type="ARBA" id="ARBA00023136"/>
    </source>
</evidence>
<feature type="region of interest" description="Disordered" evidence="6">
    <location>
        <begin position="481"/>
        <end position="501"/>
    </location>
</feature>
<evidence type="ECO:0000256" key="1">
    <source>
        <dbReference type="ARBA" id="ARBA00004370"/>
    </source>
</evidence>
<protein>
    <recommendedName>
        <fullName evidence="12">DENN domain-containing protein 5A</fullName>
    </recommendedName>
</protein>
<accession>A0AAV6UEL8</accession>
<dbReference type="InterPro" id="IPR001194">
    <property type="entry name" value="cDENN_dom"/>
</dbReference>
<dbReference type="Gene3D" id="3.40.50.11500">
    <property type="match status" value="1"/>
</dbReference>
<dbReference type="InterPro" id="IPR005112">
    <property type="entry name" value="dDENN_dom"/>
</dbReference>
<dbReference type="SUPFAM" id="SSF49723">
    <property type="entry name" value="Lipase/lipooxygenase domain (PLAT/LH2 domain)"/>
    <property type="match status" value="1"/>
</dbReference>
<reference evidence="10 11" key="1">
    <citation type="journal article" date="2022" name="Nat. Ecol. Evol.">
        <title>A masculinizing supergene underlies an exaggerated male reproductive morph in a spider.</title>
        <authorList>
            <person name="Hendrickx F."/>
            <person name="De Corte Z."/>
            <person name="Sonet G."/>
            <person name="Van Belleghem S.M."/>
            <person name="Kostlbacher S."/>
            <person name="Vangestel C."/>
        </authorList>
    </citation>
    <scope>NUCLEOTIDE SEQUENCE [LARGE SCALE GENOMIC DNA]</scope>
    <source>
        <strain evidence="10">W744_W776</strain>
    </source>
</reference>
<keyword evidence="3" id="KW-0677">Repeat</keyword>
<dbReference type="Pfam" id="PF01477">
    <property type="entry name" value="PLAT"/>
    <property type="match status" value="1"/>
</dbReference>
<keyword evidence="4" id="KW-0472">Membrane</keyword>
<dbReference type="GO" id="GO:0005085">
    <property type="term" value="F:guanyl-nucleotide exchange factor activity"/>
    <property type="evidence" value="ECO:0007669"/>
    <property type="project" value="InterPro"/>
</dbReference>
<feature type="domain" description="UDENN" evidence="8">
    <location>
        <begin position="31"/>
        <end position="596"/>
    </location>
</feature>
<dbReference type="CDD" id="cd17678">
    <property type="entry name" value="RUN2_DENND5"/>
    <property type="match status" value="1"/>
</dbReference>
<dbReference type="Gene3D" id="2.60.60.20">
    <property type="entry name" value="PLAT/LH2 domain"/>
    <property type="match status" value="1"/>
</dbReference>
<evidence type="ECO:0000259" key="8">
    <source>
        <dbReference type="PROSITE" id="PS50211"/>
    </source>
</evidence>
<dbReference type="InterPro" id="IPR001024">
    <property type="entry name" value="PLAT/LH2_dom"/>
</dbReference>
<dbReference type="InterPro" id="IPR043153">
    <property type="entry name" value="DENN_C"/>
</dbReference>
<comment type="caution">
    <text evidence="5">Lacks conserved residue(s) required for the propagation of feature annotation.</text>
</comment>
<feature type="region of interest" description="Disordered" evidence="6">
    <location>
        <begin position="683"/>
        <end position="713"/>
    </location>
</feature>
<dbReference type="InterPro" id="IPR037516">
    <property type="entry name" value="Tripartite_DENN"/>
</dbReference>
<dbReference type="InterPro" id="IPR037213">
    <property type="entry name" value="Run_dom_sf"/>
</dbReference>
<dbReference type="InterPro" id="IPR047278">
    <property type="entry name" value="DEN5A/B"/>
</dbReference>
<proteinExistence type="inferred from homology"/>
<evidence type="ECO:0000313" key="11">
    <source>
        <dbReference type="Proteomes" id="UP000827092"/>
    </source>
</evidence>
<dbReference type="SMART" id="SM00593">
    <property type="entry name" value="RUN"/>
    <property type="match status" value="2"/>
</dbReference>
<dbReference type="PROSITE" id="PS50095">
    <property type="entry name" value="PLAT"/>
    <property type="match status" value="1"/>
</dbReference>
<dbReference type="Pfam" id="PF02759">
    <property type="entry name" value="RUN"/>
    <property type="match status" value="2"/>
</dbReference>
<dbReference type="GO" id="GO:0016020">
    <property type="term" value="C:membrane"/>
    <property type="evidence" value="ECO:0007669"/>
    <property type="project" value="UniProtKB-SubCell"/>
</dbReference>
<comment type="caution">
    <text evidence="10">The sequence shown here is derived from an EMBL/GenBank/DDBJ whole genome shotgun (WGS) entry which is preliminary data.</text>
</comment>
<sequence>MSNSSAYNADKRLADYFVICGLDLSSGLEPDQLAGESLHCTPLDRPYRSKVLAHYPENVSWNPFDKSAVGMLCLPKGLTFRTQKHKRSAYFHSFIITKEDGSRTYGQCYTFYEEVNDRKICDAMHTLQAMHLTELSSSKVPSVHDCISDVGSTRSLPRSFKLNNRQFRGEGHQGALYDLSRDSLYVTKCICLITQLPVVVACRRFLEGLHNVAMSREPPAMRLESYVYNILFEVPLPPLNRSLKFTCFGQQVLCQRPGPCELPFFEYSYQTLFSTLGVDNVILLYTSVLLENQVLLFSADYDKLMVVAECIAMLLFPFTWQHVYVPILPTSLHHFLDAPVPYVMGLCCGTEERATLSVPGEANLCFVDIDNQIVEVPEDIPKFPCRNELISEIVDTLKTFGVASHRKELDRNSNERHSRNHLRKLSWTFDSGDSGVSSTDSSARSSYNSLASTHSHILQQSEALQKVTALAKKTGVITSLGDLEKPKKTDNEGRTRGRGKEETRQFVDMLKLNNAVREIFLCRFIHMFRSYENFVIQPNQHDMEQWLSTRETMQNFDKTAFLSDQPEPHLPFLSRFIETQMFATFIDNKIVSLWEEPDAYLKLFDARMRLLNGEHCGDGVRVTTYERCTTYQETESQIEKRLTNVDIVAPSPKPIEGVSEFAGRKRFGAGHFPLLDSDLLSEEPSANRSRRRTTSAQWKRRDRRHQQSEHLRSNSDLREFSLAEKHAGLWKKYIQEARTKTIRNNQKHYDVSPASISQTYWKFVVALLKECKMRTKRMLVEKMGQEAVDLGHNEISITGVEENTLIASLCDLLERVWAHGLQNKQGKSALWSHLVSYLEVEECKSSGKPIDPNFLTPALAWCVLRKRLDSRSEPFWNIGLLLVKTGALSTLVSQLANLDISNLSLESDPVPNYKDGGKERRKVKTPDTPTIKALPISLVYDIKNVQAMTEIKTDIGYARAFVRLALEKKLLHKHLQKLLLNQDLLRSSYKRYAFLRCEDEKEQFLYHLLTLNAVDYFCFTNTFTSTVIPYRIVVFPSRKLSASTTSANAWIIVAGSLGETKLIPLPRQMLEIVFQHKNLGTLTTLRIGHDNTGISPKWMVEHVLVRNEISGHTYKFPCGRWLGKGIDDGSTERLLVGEMVPRDYDAEELIETCRTPPRCRSPSVPRRPSEPKLTIPEIQQMLGDAVNNIVKYYYKPEKERGNLTILLCGELGLVYCLEQVFLYGFKARRFFRHVYLWDFFVKVCNHLESQQQEEDEATSPMPCPNLEEALVKRSFCALVDKIANASCSVGKDGKFQLFICIAARDHLLHRLLKPLSESPVTCSMYEEQSFLRHPSHLTFLGQILGSLDEFDLILEASLTKGVDS</sequence>
<dbReference type="PANTHER" id="PTHR46070">
    <property type="entry name" value="PINSTRIPE, ISOFORM A"/>
    <property type="match status" value="1"/>
</dbReference>
<comment type="subcellular location">
    <subcellularLocation>
        <location evidence="1">Membrane</location>
    </subcellularLocation>
</comment>
<keyword evidence="11" id="KW-1185">Reference proteome</keyword>
<evidence type="ECO:0000313" key="10">
    <source>
        <dbReference type="EMBL" id="KAG8182530.1"/>
    </source>
</evidence>
<dbReference type="Pfam" id="PF03456">
    <property type="entry name" value="uDENN"/>
    <property type="match status" value="1"/>
</dbReference>
<evidence type="ECO:0000259" key="7">
    <source>
        <dbReference type="PROSITE" id="PS50095"/>
    </source>
</evidence>
<dbReference type="PROSITE" id="PS50211">
    <property type="entry name" value="DENN"/>
    <property type="match status" value="1"/>
</dbReference>
<feature type="domain" description="RUN" evidence="9">
    <location>
        <begin position="800"/>
        <end position="1024"/>
    </location>
</feature>
<dbReference type="FunFam" id="1.20.58.900:FF:000007">
    <property type="entry name" value="DENN domain-containing protein 5B"/>
    <property type="match status" value="1"/>
</dbReference>
<dbReference type="InterPro" id="IPR005113">
    <property type="entry name" value="uDENN_dom"/>
</dbReference>
<evidence type="ECO:0000256" key="6">
    <source>
        <dbReference type="SAM" id="MobiDB-lite"/>
    </source>
</evidence>
<evidence type="ECO:0000259" key="9">
    <source>
        <dbReference type="PROSITE" id="PS50826"/>
    </source>
</evidence>
<dbReference type="Pfam" id="PF03455">
    <property type="entry name" value="dDENN"/>
    <property type="match status" value="1"/>
</dbReference>
<dbReference type="InterPro" id="IPR004012">
    <property type="entry name" value="Run_dom"/>
</dbReference>
<dbReference type="SMART" id="SM00799">
    <property type="entry name" value="DENN"/>
    <property type="match status" value="1"/>
</dbReference>